<dbReference type="GO" id="GO:0004553">
    <property type="term" value="F:hydrolase activity, hydrolyzing O-glycosyl compounds"/>
    <property type="evidence" value="ECO:0007669"/>
    <property type="project" value="InterPro"/>
</dbReference>
<evidence type="ECO:0000256" key="3">
    <source>
        <dbReference type="ARBA" id="ARBA00023295"/>
    </source>
</evidence>
<keyword evidence="8" id="KW-1185">Reference proteome</keyword>
<evidence type="ECO:0000256" key="4">
    <source>
        <dbReference type="RuleBase" id="RU361153"/>
    </source>
</evidence>
<feature type="chain" id="PRO_5035751677" evidence="5">
    <location>
        <begin position="22"/>
        <end position="529"/>
    </location>
</feature>
<dbReference type="Pfam" id="PF00150">
    <property type="entry name" value="Cellulase"/>
    <property type="match status" value="1"/>
</dbReference>
<dbReference type="Proteomes" id="UP000594638">
    <property type="component" value="Unassembled WGS sequence"/>
</dbReference>
<evidence type="ECO:0000256" key="5">
    <source>
        <dbReference type="SAM" id="SignalP"/>
    </source>
</evidence>
<dbReference type="InterPro" id="IPR001547">
    <property type="entry name" value="Glyco_hydro_5"/>
</dbReference>
<dbReference type="PANTHER" id="PTHR31263:SF0">
    <property type="entry name" value="CELLULASE FAMILY PROTEIN (AFU_ORTHOLOGUE AFUA_5G14560)"/>
    <property type="match status" value="1"/>
</dbReference>
<reference evidence="7 8" key="1">
    <citation type="submission" date="2019-12" db="EMBL/GenBank/DDBJ databases">
        <authorList>
            <person name="Alioto T."/>
            <person name="Alioto T."/>
            <person name="Gomez Garrido J."/>
        </authorList>
    </citation>
    <scope>NUCLEOTIDE SEQUENCE [LARGE SCALE GENOMIC DNA]</scope>
</reference>
<accession>A0A8S0R3V0</accession>
<dbReference type="OrthoDB" id="442731at2759"/>
<comment type="similarity">
    <text evidence="1 4">Belongs to the glycosyl hydrolase 5 (cellulase A) family.</text>
</comment>
<evidence type="ECO:0000256" key="1">
    <source>
        <dbReference type="ARBA" id="ARBA00005641"/>
    </source>
</evidence>
<dbReference type="PANTHER" id="PTHR31263">
    <property type="entry name" value="CELLULASE FAMILY PROTEIN (AFU_ORTHOLOGUE AFUA_5G14560)"/>
    <property type="match status" value="1"/>
</dbReference>
<sequence>MQVILLIPLFFLSSTVLCCHSLPLLTNTRWIIDELTGERVKLRCVNWAGHLEPMLAEGLDRRPLGQIARHVSTMGFNCVRLTWATYMVTRYPNLTITQSFRNLGLEDALMGIAKNNPDLVNLTVVDAQNSVIEELGLCGIMVVLDNHVSKPIWCCGDQDGNGFFGDKFFDPIEWLQGLAFVAKHYKDTSMVVAMSMRNELRGPLQNENVWYEYIKKGATTIHEANSNLLVIVSGLGYDLDFTFLKAKPLQLSFENKLVYEIHRYSFSEGQSDLWINQSPNEVCENVTQEIKTKSGFLIEGNNSAPLFVSEFGINQLGLNRADNMFLGCFLGYLAEMDLDWSIWTLQGSYYIRDGLHGPEESFGLLTSNWTNLRSPEFHRKLQLIQQKLQDPKFVDPMYYILYHPMSGSCIQVDANNETRASDCLSFNLWSHNGNGTPIRLMGSPLCLTSAGDGIPVTLSTNCLTNWEFLSNSKFQLANKDEKGTNLCLEWDPENYSSKILTKKCMCLEFHDSNCQKNPQIQWFKLISAH</sequence>
<dbReference type="GO" id="GO:0000272">
    <property type="term" value="P:polysaccharide catabolic process"/>
    <property type="evidence" value="ECO:0007669"/>
    <property type="project" value="InterPro"/>
</dbReference>
<dbReference type="EMBL" id="CACTIH010002143">
    <property type="protein sequence ID" value="CAA2974080.1"/>
    <property type="molecule type" value="Genomic_DNA"/>
</dbReference>
<keyword evidence="5" id="KW-0732">Signal</keyword>
<keyword evidence="3 4" id="KW-0326">Glycosidase</keyword>
<gene>
    <name evidence="7" type="ORF">OLEA9_A045897</name>
</gene>
<evidence type="ECO:0000256" key="2">
    <source>
        <dbReference type="ARBA" id="ARBA00022801"/>
    </source>
</evidence>
<name>A0A8S0R3V0_OLEEU</name>
<dbReference type="Gene3D" id="3.20.20.80">
    <property type="entry name" value="Glycosidases"/>
    <property type="match status" value="1"/>
</dbReference>
<keyword evidence="2 4" id="KW-0378">Hydrolase</keyword>
<dbReference type="AlphaFoldDB" id="A0A8S0R3V0"/>
<comment type="caution">
    <text evidence="7">The sequence shown here is derived from an EMBL/GenBank/DDBJ whole genome shotgun (WGS) entry which is preliminary data.</text>
</comment>
<evidence type="ECO:0000259" key="6">
    <source>
        <dbReference type="Pfam" id="PF00150"/>
    </source>
</evidence>
<dbReference type="Gramene" id="OE9A045897T2">
    <property type="protein sequence ID" value="OE9A045897C2"/>
    <property type="gene ID" value="OE9A045897"/>
</dbReference>
<evidence type="ECO:0000313" key="7">
    <source>
        <dbReference type="EMBL" id="CAA2974080.1"/>
    </source>
</evidence>
<dbReference type="InterPro" id="IPR017853">
    <property type="entry name" value="GH"/>
</dbReference>
<feature type="domain" description="Glycoside hydrolase family 5" evidence="6">
    <location>
        <begin position="65"/>
        <end position="346"/>
    </location>
</feature>
<organism evidence="7 8">
    <name type="scientific">Olea europaea subsp. europaea</name>
    <dbReference type="NCBI Taxonomy" id="158383"/>
    <lineage>
        <taxon>Eukaryota</taxon>
        <taxon>Viridiplantae</taxon>
        <taxon>Streptophyta</taxon>
        <taxon>Embryophyta</taxon>
        <taxon>Tracheophyta</taxon>
        <taxon>Spermatophyta</taxon>
        <taxon>Magnoliopsida</taxon>
        <taxon>eudicotyledons</taxon>
        <taxon>Gunneridae</taxon>
        <taxon>Pentapetalae</taxon>
        <taxon>asterids</taxon>
        <taxon>lamiids</taxon>
        <taxon>Lamiales</taxon>
        <taxon>Oleaceae</taxon>
        <taxon>Oleeae</taxon>
        <taxon>Olea</taxon>
    </lineage>
</organism>
<dbReference type="InterPro" id="IPR035992">
    <property type="entry name" value="Ricin_B-like_lectins"/>
</dbReference>
<feature type="signal peptide" evidence="5">
    <location>
        <begin position="1"/>
        <end position="21"/>
    </location>
</feature>
<proteinExistence type="inferred from homology"/>
<protein>
    <submittedName>
        <fullName evidence="7">Ricin B, lectin domain, Glycoside hydrolase</fullName>
    </submittedName>
</protein>
<dbReference type="SUPFAM" id="SSF51445">
    <property type="entry name" value="(Trans)glycosidases"/>
    <property type="match status" value="1"/>
</dbReference>
<evidence type="ECO:0000313" key="8">
    <source>
        <dbReference type="Proteomes" id="UP000594638"/>
    </source>
</evidence>
<dbReference type="SUPFAM" id="SSF50370">
    <property type="entry name" value="Ricin B-like lectins"/>
    <property type="match status" value="1"/>
</dbReference>